<evidence type="ECO:0000256" key="8">
    <source>
        <dbReference type="NCBIfam" id="TIGR00234"/>
    </source>
</evidence>
<dbReference type="AlphaFoldDB" id="A0A1F5C5X3"/>
<keyword evidence="6 10" id="KW-0030">Aminoacyl-tRNA synthetase</keyword>
<dbReference type="GO" id="GO:0005524">
    <property type="term" value="F:ATP binding"/>
    <property type="evidence" value="ECO:0007669"/>
    <property type="project" value="UniProtKB-KW"/>
</dbReference>
<reference evidence="11 12" key="1">
    <citation type="journal article" date="2016" name="Nat. Commun.">
        <title>Thousands of microbial genomes shed light on interconnected biogeochemical processes in an aquifer system.</title>
        <authorList>
            <person name="Anantharaman K."/>
            <person name="Brown C.T."/>
            <person name="Hug L.A."/>
            <person name="Sharon I."/>
            <person name="Castelle C.J."/>
            <person name="Probst A.J."/>
            <person name="Thomas B.C."/>
            <person name="Singh A."/>
            <person name="Wilkins M.J."/>
            <person name="Karaoz U."/>
            <person name="Brodie E.L."/>
            <person name="Williams K.H."/>
            <person name="Hubbard S.S."/>
            <person name="Banfield J.F."/>
        </authorList>
    </citation>
    <scope>NUCLEOTIDE SEQUENCE [LARGE SCALE GENOMIC DNA]</scope>
</reference>
<keyword evidence="3 10" id="KW-0547">Nucleotide-binding</keyword>
<dbReference type="FunFam" id="1.10.240.10:FF:000006">
    <property type="entry name" value="Tyrosine--tRNA ligase"/>
    <property type="match status" value="1"/>
</dbReference>
<dbReference type="GO" id="GO:0005829">
    <property type="term" value="C:cytosol"/>
    <property type="evidence" value="ECO:0007669"/>
    <property type="project" value="TreeGrafter"/>
</dbReference>
<evidence type="ECO:0000256" key="9">
    <source>
        <dbReference type="PROSITE-ProRule" id="PRU00182"/>
    </source>
</evidence>
<keyword evidence="9" id="KW-0694">RNA-binding</keyword>
<dbReference type="PANTHER" id="PTHR11766">
    <property type="entry name" value="TYROSYL-TRNA SYNTHETASE"/>
    <property type="match status" value="1"/>
</dbReference>
<dbReference type="InterPro" id="IPR002307">
    <property type="entry name" value="Tyr-tRNA-ligase"/>
</dbReference>
<dbReference type="EC" id="6.1.1.1" evidence="1 8"/>
<evidence type="ECO:0000256" key="3">
    <source>
        <dbReference type="ARBA" id="ARBA00022741"/>
    </source>
</evidence>
<proteinExistence type="inferred from homology"/>
<name>A0A1F5C5X3_9BACT</name>
<comment type="similarity">
    <text evidence="10">Belongs to the class-I aminoacyl-tRNA synthetase family.</text>
</comment>
<dbReference type="PROSITE" id="PS00178">
    <property type="entry name" value="AA_TRNA_LIGASE_I"/>
    <property type="match status" value="1"/>
</dbReference>
<dbReference type="GO" id="GO:0003723">
    <property type="term" value="F:RNA binding"/>
    <property type="evidence" value="ECO:0007669"/>
    <property type="project" value="UniProtKB-KW"/>
</dbReference>
<keyword evidence="4 10" id="KW-0067">ATP-binding</keyword>
<dbReference type="Gene3D" id="3.10.290.10">
    <property type="entry name" value="RNA-binding S4 domain"/>
    <property type="match status" value="1"/>
</dbReference>
<dbReference type="Proteomes" id="UP000177947">
    <property type="component" value="Unassembled WGS sequence"/>
</dbReference>
<dbReference type="NCBIfam" id="TIGR00234">
    <property type="entry name" value="tyrS"/>
    <property type="match status" value="1"/>
</dbReference>
<dbReference type="SUPFAM" id="SSF52374">
    <property type="entry name" value="Nucleotidylyl transferase"/>
    <property type="match status" value="1"/>
</dbReference>
<gene>
    <name evidence="11" type="ORF">A2907_02520</name>
</gene>
<dbReference type="InterPro" id="IPR024088">
    <property type="entry name" value="Tyr-tRNA-ligase_bac-type"/>
</dbReference>
<dbReference type="Gene3D" id="3.40.50.620">
    <property type="entry name" value="HUPs"/>
    <property type="match status" value="1"/>
</dbReference>
<dbReference type="CDD" id="cd00805">
    <property type="entry name" value="TyrRS_core"/>
    <property type="match status" value="1"/>
</dbReference>
<dbReference type="PROSITE" id="PS50889">
    <property type="entry name" value="S4"/>
    <property type="match status" value="1"/>
</dbReference>
<evidence type="ECO:0000313" key="11">
    <source>
        <dbReference type="EMBL" id="OGD38229.1"/>
    </source>
</evidence>
<dbReference type="Pfam" id="PF00579">
    <property type="entry name" value="tRNA-synt_1b"/>
    <property type="match status" value="1"/>
</dbReference>
<evidence type="ECO:0000256" key="1">
    <source>
        <dbReference type="ARBA" id="ARBA00013160"/>
    </source>
</evidence>
<protein>
    <recommendedName>
        <fullName evidence="1 8">Tyrosine--tRNA ligase</fullName>
        <ecNumber evidence="1 8">6.1.1.1</ecNumber>
    </recommendedName>
</protein>
<evidence type="ECO:0000256" key="10">
    <source>
        <dbReference type="RuleBase" id="RU363036"/>
    </source>
</evidence>
<sequence>MTDENKIKKILTRGVEDVIVKEHLEAQLKSGKELRIKFGIDPTTPDIHLGHSIPFRKLKQFQDLGHKIILIIGDFTAMIGDPSGRSETRKQLTKKEIKNNLKNYLSQAGKIINIKKTEIHYNSKWFSKNADSILELSRIGSIQQVLHRADFQKRISEGKDITLLEVFYPLFQGYDSFKIKSDIEIGGTDQRFNLLMGRQIQKHYNMPEQDIITLPLIEGTDGIRKMSKSYGNYIGINEQPNNMFGKIMSIPDNLIIKYFLLCADLPEIDIEAIGNNMKSGKLNPRDAKLNLAFEIVSIYHGEKKAQKAKDEFIRVFSKKELPKKIDELKIQKGRIGIVDLLLKCGAVKSKGEAKRLIEQKGVKLNNEVIGSWGAEITLDGGEILQIGKRKFIRIG</sequence>
<dbReference type="InterPro" id="IPR014729">
    <property type="entry name" value="Rossmann-like_a/b/a_fold"/>
</dbReference>
<dbReference type="EMBL" id="MEYQ01000051">
    <property type="protein sequence ID" value="OGD38229.1"/>
    <property type="molecule type" value="Genomic_DNA"/>
</dbReference>
<dbReference type="InterPro" id="IPR002305">
    <property type="entry name" value="aa-tRNA-synth_Ic"/>
</dbReference>
<dbReference type="GO" id="GO:0006437">
    <property type="term" value="P:tyrosyl-tRNA aminoacylation"/>
    <property type="evidence" value="ECO:0007669"/>
    <property type="project" value="UniProtKB-UniRule"/>
</dbReference>
<dbReference type="InterPro" id="IPR036986">
    <property type="entry name" value="S4_RNA-bd_sf"/>
</dbReference>
<dbReference type="Gene3D" id="1.10.240.10">
    <property type="entry name" value="Tyrosyl-Transfer RNA Synthetase"/>
    <property type="match status" value="1"/>
</dbReference>
<evidence type="ECO:0000256" key="6">
    <source>
        <dbReference type="ARBA" id="ARBA00023146"/>
    </source>
</evidence>
<evidence type="ECO:0000313" key="12">
    <source>
        <dbReference type="Proteomes" id="UP000177947"/>
    </source>
</evidence>
<evidence type="ECO:0000256" key="2">
    <source>
        <dbReference type="ARBA" id="ARBA00022598"/>
    </source>
</evidence>
<dbReference type="PRINTS" id="PR01040">
    <property type="entry name" value="TRNASYNTHTYR"/>
</dbReference>
<evidence type="ECO:0000256" key="7">
    <source>
        <dbReference type="ARBA" id="ARBA00048248"/>
    </source>
</evidence>
<comment type="caution">
    <text evidence="11">The sequence shown here is derived from an EMBL/GenBank/DDBJ whole genome shotgun (WGS) entry which is preliminary data.</text>
</comment>
<organism evidence="11 12">
    <name type="scientific">Candidatus Azambacteria bacterium RIFCSPLOWO2_01_FULL_37_9</name>
    <dbReference type="NCBI Taxonomy" id="1797297"/>
    <lineage>
        <taxon>Bacteria</taxon>
        <taxon>Candidatus Azamiibacteriota</taxon>
    </lineage>
</organism>
<keyword evidence="5 10" id="KW-0648">Protein biosynthesis</keyword>
<dbReference type="PANTHER" id="PTHR11766:SF1">
    <property type="entry name" value="TYROSINE--TRNA LIGASE"/>
    <property type="match status" value="1"/>
</dbReference>
<evidence type="ECO:0000256" key="4">
    <source>
        <dbReference type="ARBA" id="ARBA00022840"/>
    </source>
</evidence>
<dbReference type="GO" id="GO:0004831">
    <property type="term" value="F:tyrosine-tRNA ligase activity"/>
    <property type="evidence" value="ECO:0007669"/>
    <property type="project" value="UniProtKB-UniRule"/>
</dbReference>
<comment type="catalytic activity">
    <reaction evidence="7">
        <text>tRNA(Tyr) + L-tyrosine + ATP = L-tyrosyl-tRNA(Tyr) + AMP + diphosphate + H(+)</text>
        <dbReference type="Rhea" id="RHEA:10220"/>
        <dbReference type="Rhea" id="RHEA-COMP:9706"/>
        <dbReference type="Rhea" id="RHEA-COMP:9707"/>
        <dbReference type="ChEBI" id="CHEBI:15378"/>
        <dbReference type="ChEBI" id="CHEBI:30616"/>
        <dbReference type="ChEBI" id="CHEBI:33019"/>
        <dbReference type="ChEBI" id="CHEBI:58315"/>
        <dbReference type="ChEBI" id="CHEBI:78442"/>
        <dbReference type="ChEBI" id="CHEBI:78536"/>
        <dbReference type="ChEBI" id="CHEBI:456215"/>
        <dbReference type="EC" id="6.1.1.1"/>
    </reaction>
</comment>
<dbReference type="SUPFAM" id="SSF55174">
    <property type="entry name" value="Alpha-L RNA-binding motif"/>
    <property type="match status" value="1"/>
</dbReference>
<evidence type="ECO:0000256" key="5">
    <source>
        <dbReference type="ARBA" id="ARBA00022917"/>
    </source>
</evidence>
<keyword evidence="2 10" id="KW-0436">Ligase</keyword>
<accession>A0A1F5C5X3</accession>
<dbReference type="InterPro" id="IPR001412">
    <property type="entry name" value="aa-tRNA-synth_I_CS"/>
</dbReference>